<protein>
    <recommendedName>
        <fullName evidence="4">Secreted protein</fullName>
    </recommendedName>
</protein>
<dbReference type="AlphaFoldDB" id="A0A4S8MMT7"/>
<accession>A0A4S8MMT7</accession>
<evidence type="ECO:0000313" key="3">
    <source>
        <dbReference type="Proteomes" id="UP000297245"/>
    </source>
</evidence>
<feature type="chain" id="PRO_5020533220" description="Secreted protein" evidence="1">
    <location>
        <begin position="22"/>
        <end position="68"/>
    </location>
</feature>
<keyword evidence="3" id="KW-1185">Reference proteome</keyword>
<evidence type="ECO:0008006" key="4">
    <source>
        <dbReference type="Google" id="ProtNLM"/>
    </source>
</evidence>
<organism evidence="2 3">
    <name type="scientific">Dendrothele bispora (strain CBS 962.96)</name>
    <dbReference type="NCBI Taxonomy" id="1314807"/>
    <lineage>
        <taxon>Eukaryota</taxon>
        <taxon>Fungi</taxon>
        <taxon>Dikarya</taxon>
        <taxon>Basidiomycota</taxon>
        <taxon>Agaricomycotina</taxon>
        <taxon>Agaricomycetes</taxon>
        <taxon>Agaricomycetidae</taxon>
        <taxon>Agaricales</taxon>
        <taxon>Agaricales incertae sedis</taxon>
        <taxon>Dendrothele</taxon>
    </lineage>
</organism>
<name>A0A4S8MMT7_DENBC</name>
<dbReference type="EMBL" id="ML179065">
    <property type="protein sequence ID" value="THV03584.1"/>
    <property type="molecule type" value="Genomic_DNA"/>
</dbReference>
<feature type="signal peptide" evidence="1">
    <location>
        <begin position="1"/>
        <end position="21"/>
    </location>
</feature>
<reference evidence="2 3" key="1">
    <citation type="journal article" date="2019" name="Nat. Ecol. Evol.">
        <title>Megaphylogeny resolves global patterns of mushroom evolution.</title>
        <authorList>
            <person name="Varga T."/>
            <person name="Krizsan K."/>
            <person name="Foldi C."/>
            <person name="Dima B."/>
            <person name="Sanchez-Garcia M."/>
            <person name="Sanchez-Ramirez S."/>
            <person name="Szollosi G.J."/>
            <person name="Szarkandi J.G."/>
            <person name="Papp V."/>
            <person name="Albert L."/>
            <person name="Andreopoulos W."/>
            <person name="Angelini C."/>
            <person name="Antonin V."/>
            <person name="Barry K.W."/>
            <person name="Bougher N.L."/>
            <person name="Buchanan P."/>
            <person name="Buyck B."/>
            <person name="Bense V."/>
            <person name="Catcheside P."/>
            <person name="Chovatia M."/>
            <person name="Cooper J."/>
            <person name="Damon W."/>
            <person name="Desjardin D."/>
            <person name="Finy P."/>
            <person name="Geml J."/>
            <person name="Haridas S."/>
            <person name="Hughes K."/>
            <person name="Justo A."/>
            <person name="Karasinski D."/>
            <person name="Kautmanova I."/>
            <person name="Kiss B."/>
            <person name="Kocsube S."/>
            <person name="Kotiranta H."/>
            <person name="LaButti K.M."/>
            <person name="Lechner B.E."/>
            <person name="Liimatainen K."/>
            <person name="Lipzen A."/>
            <person name="Lukacs Z."/>
            <person name="Mihaltcheva S."/>
            <person name="Morgado L.N."/>
            <person name="Niskanen T."/>
            <person name="Noordeloos M.E."/>
            <person name="Ohm R.A."/>
            <person name="Ortiz-Santana B."/>
            <person name="Ovrebo C."/>
            <person name="Racz N."/>
            <person name="Riley R."/>
            <person name="Savchenko A."/>
            <person name="Shiryaev A."/>
            <person name="Soop K."/>
            <person name="Spirin V."/>
            <person name="Szebenyi C."/>
            <person name="Tomsovsky M."/>
            <person name="Tulloss R.E."/>
            <person name="Uehling J."/>
            <person name="Grigoriev I.V."/>
            <person name="Vagvolgyi C."/>
            <person name="Papp T."/>
            <person name="Martin F.M."/>
            <person name="Miettinen O."/>
            <person name="Hibbett D.S."/>
            <person name="Nagy L.G."/>
        </authorList>
    </citation>
    <scope>NUCLEOTIDE SEQUENCE [LARGE SCALE GENOMIC DNA]</scope>
    <source>
        <strain evidence="2 3">CBS 962.96</strain>
    </source>
</reference>
<sequence length="68" mass="7648">MRLFLGLTMRFLGTLMPIVFSSSMCRVDVTEELDDILNYLDNCASAARRTRANVLLAQITVLLQLAEL</sequence>
<keyword evidence="1" id="KW-0732">Signal</keyword>
<evidence type="ECO:0000256" key="1">
    <source>
        <dbReference type="SAM" id="SignalP"/>
    </source>
</evidence>
<dbReference type="Proteomes" id="UP000297245">
    <property type="component" value="Unassembled WGS sequence"/>
</dbReference>
<evidence type="ECO:0000313" key="2">
    <source>
        <dbReference type="EMBL" id="THV03584.1"/>
    </source>
</evidence>
<feature type="non-terminal residue" evidence="2">
    <location>
        <position position="68"/>
    </location>
</feature>
<proteinExistence type="predicted"/>
<gene>
    <name evidence="2" type="ORF">K435DRAFT_774841</name>
</gene>